<keyword evidence="2" id="KW-0732">Signal</keyword>
<name>A0A6I4STZ3_9SPHN</name>
<feature type="chain" id="PRO_5026091722" description="Lipoprotein" evidence="2">
    <location>
        <begin position="17"/>
        <end position="179"/>
    </location>
</feature>
<feature type="region of interest" description="Disordered" evidence="1">
    <location>
        <begin position="24"/>
        <end position="48"/>
    </location>
</feature>
<dbReference type="RefSeq" id="WP_159793613.1">
    <property type="nucleotide sequence ID" value="NZ_WTYM01000033.1"/>
</dbReference>
<dbReference type="PROSITE" id="PS51257">
    <property type="entry name" value="PROKAR_LIPOPROTEIN"/>
    <property type="match status" value="1"/>
</dbReference>
<feature type="compositionally biased region" description="Pro residues" evidence="1">
    <location>
        <begin position="24"/>
        <end position="39"/>
    </location>
</feature>
<protein>
    <recommendedName>
        <fullName evidence="5">Lipoprotein</fullName>
    </recommendedName>
</protein>
<evidence type="ECO:0000313" key="4">
    <source>
        <dbReference type="Proteomes" id="UP000433652"/>
    </source>
</evidence>
<dbReference type="OrthoDB" id="7629232at2"/>
<proteinExistence type="predicted"/>
<comment type="caution">
    <text evidence="3">The sequence shown here is derived from an EMBL/GenBank/DDBJ whole genome shotgun (WGS) entry which is preliminary data.</text>
</comment>
<dbReference type="Proteomes" id="UP000433652">
    <property type="component" value="Unassembled WGS sequence"/>
</dbReference>
<sequence>MTALRLLIALPIVALAACVPSAPAPTPAPTPAPAPPPTQAPEEVVAPTPSNWMDAPQTAGDWSYVAYASGSSASFGVSADQPRFAIACVKASRTIALMRFGRAAAPVPMTIRTEFSSRTFTAEPKDDGQPTIRTELPARDSFLDAIAFSKGRFSVEMYGLDTLYLPSWPEISRVLDDCR</sequence>
<feature type="signal peptide" evidence="2">
    <location>
        <begin position="1"/>
        <end position="16"/>
    </location>
</feature>
<evidence type="ECO:0000256" key="1">
    <source>
        <dbReference type="SAM" id="MobiDB-lite"/>
    </source>
</evidence>
<evidence type="ECO:0008006" key="5">
    <source>
        <dbReference type="Google" id="ProtNLM"/>
    </source>
</evidence>
<organism evidence="3 4">
    <name type="scientific">Croceibacterium salegens</name>
    <dbReference type="NCBI Taxonomy" id="1737568"/>
    <lineage>
        <taxon>Bacteria</taxon>
        <taxon>Pseudomonadati</taxon>
        <taxon>Pseudomonadota</taxon>
        <taxon>Alphaproteobacteria</taxon>
        <taxon>Sphingomonadales</taxon>
        <taxon>Erythrobacteraceae</taxon>
        <taxon>Croceibacterium</taxon>
    </lineage>
</organism>
<keyword evidence="4" id="KW-1185">Reference proteome</keyword>
<evidence type="ECO:0000313" key="3">
    <source>
        <dbReference type="EMBL" id="MXO59323.1"/>
    </source>
</evidence>
<dbReference type="EMBL" id="WTYM01000033">
    <property type="protein sequence ID" value="MXO59323.1"/>
    <property type="molecule type" value="Genomic_DNA"/>
</dbReference>
<gene>
    <name evidence="3" type="ORF">GRI89_07185</name>
</gene>
<dbReference type="AlphaFoldDB" id="A0A6I4STZ3"/>
<accession>A0A6I4STZ3</accession>
<reference evidence="3 4" key="1">
    <citation type="submission" date="2019-12" db="EMBL/GenBank/DDBJ databases">
        <title>Genomic-based taxomic classification of the family Erythrobacteraceae.</title>
        <authorList>
            <person name="Xu L."/>
        </authorList>
    </citation>
    <scope>NUCLEOTIDE SEQUENCE [LARGE SCALE GENOMIC DNA]</scope>
    <source>
        <strain evidence="3 4">MCCC 1K01500</strain>
    </source>
</reference>
<evidence type="ECO:0000256" key="2">
    <source>
        <dbReference type="SAM" id="SignalP"/>
    </source>
</evidence>